<evidence type="ECO:0000313" key="1">
    <source>
        <dbReference type="EMBL" id="TYB74610.1"/>
    </source>
</evidence>
<dbReference type="Proteomes" id="UP000324358">
    <property type="component" value="Unassembled WGS sequence"/>
</dbReference>
<accession>A0A5D0QZC9</accession>
<dbReference type="InterPro" id="IPR021866">
    <property type="entry name" value="SpoIIAA-like"/>
</dbReference>
<proteinExistence type="predicted"/>
<comment type="caution">
    <text evidence="1">The sequence shown here is derived from an EMBL/GenBank/DDBJ whole genome shotgun (WGS) entry which is preliminary data.</text>
</comment>
<protein>
    <submittedName>
        <fullName evidence="1">STAS/SEC14 domain-containing protein</fullName>
    </submittedName>
</protein>
<sequence length="125" mass="14484">MIKIEQLQEKEIYLFKITDDIDQAGAEKFINFLASKADNNEKIKLIGEVRSMPGFESFKAFTETMKLKVKAMGVIEKYAILSNKHWLENIIPIANFLTPTLPIKYFELNERDAAIAWLKQTEKKD</sequence>
<dbReference type="AlphaFoldDB" id="A0A5D0QZC9"/>
<dbReference type="SUPFAM" id="SSF52091">
    <property type="entry name" value="SpoIIaa-like"/>
    <property type="match status" value="1"/>
</dbReference>
<name>A0A5D0QZC9_9FLAO</name>
<dbReference type="OrthoDB" id="1447828at2"/>
<dbReference type="Pfam" id="PF11964">
    <property type="entry name" value="SpoIIAA-like"/>
    <property type="match status" value="1"/>
</dbReference>
<dbReference type="Gene3D" id="3.40.50.10600">
    <property type="entry name" value="SpoIIaa-like domains"/>
    <property type="match status" value="1"/>
</dbReference>
<organism evidence="1 2">
    <name type="scientific">Bizionia algoritergicola</name>
    <dbReference type="NCBI Taxonomy" id="291187"/>
    <lineage>
        <taxon>Bacteria</taxon>
        <taxon>Pseudomonadati</taxon>
        <taxon>Bacteroidota</taxon>
        <taxon>Flavobacteriia</taxon>
        <taxon>Flavobacteriales</taxon>
        <taxon>Flavobacteriaceae</taxon>
        <taxon>Bizionia</taxon>
    </lineage>
</organism>
<dbReference type="EMBL" id="VSKL01000001">
    <property type="protein sequence ID" value="TYB74610.1"/>
    <property type="molecule type" value="Genomic_DNA"/>
</dbReference>
<dbReference type="InterPro" id="IPR038396">
    <property type="entry name" value="SpoIIAA-like_sf"/>
</dbReference>
<reference evidence="1 2" key="1">
    <citation type="submission" date="2019-08" db="EMBL/GenBank/DDBJ databases">
        <title>Genomes of Antarctic Bizionia species.</title>
        <authorList>
            <person name="Bowman J.P."/>
        </authorList>
    </citation>
    <scope>NUCLEOTIDE SEQUENCE [LARGE SCALE GENOMIC DNA]</scope>
    <source>
        <strain evidence="1 2">APA-1</strain>
    </source>
</reference>
<keyword evidence="2" id="KW-1185">Reference proteome</keyword>
<evidence type="ECO:0000313" key="2">
    <source>
        <dbReference type="Proteomes" id="UP000324358"/>
    </source>
</evidence>
<gene>
    <name evidence="1" type="ORF">ES675_00255</name>
</gene>
<dbReference type="InterPro" id="IPR036513">
    <property type="entry name" value="STAS_dom_sf"/>
</dbReference>
<dbReference type="RefSeq" id="WP_066252379.1">
    <property type="nucleotide sequence ID" value="NZ_VSKL01000001.1"/>
</dbReference>